<comment type="caution">
    <text evidence="3">The sequence shown here is derived from an EMBL/GenBank/DDBJ whole genome shotgun (WGS) entry which is preliminary data.</text>
</comment>
<keyword evidence="2" id="KW-0812">Transmembrane</keyword>
<keyword evidence="4" id="KW-1185">Reference proteome</keyword>
<dbReference type="Pfam" id="PF11309">
    <property type="entry name" value="DUF3112"/>
    <property type="match status" value="1"/>
</dbReference>
<dbReference type="AlphaFoldDB" id="A0AAV5QFI2"/>
<feature type="compositionally biased region" description="Low complexity" evidence="1">
    <location>
        <begin position="393"/>
        <end position="406"/>
    </location>
</feature>
<keyword evidence="2" id="KW-0472">Membrane</keyword>
<feature type="transmembrane region" description="Helical" evidence="2">
    <location>
        <begin position="316"/>
        <end position="338"/>
    </location>
</feature>
<proteinExistence type="predicted"/>
<evidence type="ECO:0000313" key="3">
    <source>
        <dbReference type="EMBL" id="GMM33424.1"/>
    </source>
</evidence>
<dbReference type="RefSeq" id="XP_064850424.1">
    <property type="nucleotide sequence ID" value="XM_064994352.1"/>
</dbReference>
<feature type="transmembrane region" description="Helical" evidence="2">
    <location>
        <begin position="172"/>
        <end position="197"/>
    </location>
</feature>
<evidence type="ECO:0000256" key="2">
    <source>
        <dbReference type="SAM" id="Phobius"/>
    </source>
</evidence>
<dbReference type="PANTHER" id="PTHR35184">
    <property type="entry name" value="YALI0C10208P"/>
    <property type="match status" value="1"/>
</dbReference>
<name>A0AAV5QFI2_9ASCO</name>
<sequence length="446" mass="49613">MSFFSPATITALIQSQTDNAAIGTGLIPLLKMTKEKYGTVPAYLEKAVQAILPATFGGYPTSADIAPSAVFLAVFIVLTAGHCYVFAKNWSRGHRFYVSLAVILYGFMNWIGYALRISWAQNMQRVHTGLASTVLLLCSTVLLAGTNLVLAQRIYTWRHPKIGSSKVFEYGMYFIYFLVLGTIIMGVVSGVVPYLYFLSEERFNMCKKVARAAGLLTVLYSFGAVGLLILAFVHPPKQKDPNFAVYQPWWIQSFGICYFVPKGSAKIARDTFVERPDHHKKAVRVIASTTQHYTTVEEIKTLEEEAAPSLHHNWSILIICLTTVLLLISSCFRCASLFIDKQVYEQTFIFKPVVLYCTHGLLEFLVLVLYLVTRIDLRFYKPDHLKMGATTVATTSDDTNNSNNSSYEKEVDAVSTNRPTEAAVSEAPAAAEEEVNKVGTPVEEKA</sequence>
<feature type="region of interest" description="Disordered" evidence="1">
    <location>
        <begin position="393"/>
        <end position="446"/>
    </location>
</feature>
<dbReference type="PANTHER" id="PTHR35184:SF1">
    <property type="entry name" value="INTEGRAL MEMBRANE PROTEIN"/>
    <property type="match status" value="1"/>
</dbReference>
<evidence type="ECO:0000313" key="4">
    <source>
        <dbReference type="Proteomes" id="UP001360560"/>
    </source>
</evidence>
<feature type="transmembrane region" description="Helical" evidence="2">
    <location>
        <begin position="129"/>
        <end position="151"/>
    </location>
</feature>
<feature type="compositionally biased region" description="Low complexity" evidence="1">
    <location>
        <begin position="421"/>
        <end position="430"/>
    </location>
</feature>
<dbReference type="InterPro" id="IPR021460">
    <property type="entry name" value="DUF3112"/>
</dbReference>
<protein>
    <submittedName>
        <fullName evidence="3">Uncharacterized protein</fullName>
    </submittedName>
</protein>
<feature type="transmembrane region" description="Helical" evidence="2">
    <location>
        <begin position="209"/>
        <end position="233"/>
    </location>
</feature>
<keyword evidence="2" id="KW-1133">Transmembrane helix</keyword>
<reference evidence="3 4" key="1">
    <citation type="journal article" date="2023" name="Elife">
        <title>Identification of key yeast species and microbe-microbe interactions impacting larval growth of Drosophila in the wild.</title>
        <authorList>
            <person name="Mure A."/>
            <person name="Sugiura Y."/>
            <person name="Maeda R."/>
            <person name="Honda K."/>
            <person name="Sakurai N."/>
            <person name="Takahashi Y."/>
            <person name="Watada M."/>
            <person name="Katoh T."/>
            <person name="Gotoh A."/>
            <person name="Gotoh Y."/>
            <person name="Taniguchi I."/>
            <person name="Nakamura K."/>
            <person name="Hayashi T."/>
            <person name="Katayama T."/>
            <person name="Uemura T."/>
            <person name="Hattori Y."/>
        </authorList>
    </citation>
    <scope>NUCLEOTIDE SEQUENCE [LARGE SCALE GENOMIC DNA]</scope>
    <source>
        <strain evidence="3 4">SC-9</strain>
    </source>
</reference>
<dbReference type="GeneID" id="90071403"/>
<dbReference type="EMBL" id="BTFZ01000001">
    <property type="protein sequence ID" value="GMM33424.1"/>
    <property type="molecule type" value="Genomic_DNA"/>
</dbReference>
<organism evidence="3 4">
    <name type="scientific">Saccharomycopsis crataegensis</name>
    <dbReference type="NCBI Taxonomy" id="43959"/>
    <lineage>
        <taxon>Eukaryota</taxon>
        <taxon>Fungi</taxon>
        <taxon>Dikarya</taxon>
        <taxon>Ascomycota</taxon>
        <taxon>Saccharomycotina</taxon>
        <taxon>Saccharomycetes</taxon>
        <taxon>Saccharomycopsidaceae</taxon>
        <taxon>Saccharomycopsis</taxon>
    </lineage>
</organism>
<evidence type="ECO:0000256" key="1">
    <source>
        <dbReference type="SAM" id="MobiDB-lite"/>
    </source>
</evidence>
<feature type="transmembrane region" description="Helical" evidence="2">
    <location>
        <begin position="353"/>
        <end position="372"/>
    </location>
</feature>
<feature type="transmembrane region" description="Helical" evidence="2">
    <location>
        <begin position="65"/>
        <end position="87"/>
    </location>
</feature>
<gene>
    <name evidence="3" type="ORF">DASC09_007490</name>
</gene>
<accession>A0AAV5QFI2</accession>
<dbReference type="Proteomes" id="UP001360560">
    <property type="component" value="Unassembled WGS sequence"/>
</dbReference>
<feature type="transmembrane region" description="Helical" evidence="2">
    <location>
        <begin position="96"/>
        <end position="117"/>
    </location>
</feature>